<feature type="transmembrane region" description="Helical" evidence="2">
    <location>
        <begin position="9"/>
        <end position="32"/>
    </location>
</feature>
<keyword evidence="2" id="KW-0472">Membrane</keyword>
<dbReference type="SUPFAM" id="SSF63817">
    <property type="entry name" value="Sortase"/>
    <property type="match status" value="1"/>
</dbReference>
<keyword evidence="2" id="KW-0812">Transmembrane</keyword>
<dbReference type="CDD" id="cd05829">
    <property type="entry name" value="Sortase_F"/>
    <property type="match status" value="1"/>
</dbReference>
<dbReference type="InterPro" id="IPR023365">
    <property type="entry name" value="Sortase_dom-sf"/>
</dbReference>
<proteinExistence type="predicted"/>
<accession>A0ABY4FUD1</accession>
<keyword evidence="4" id="KW-1185">Reference proteome</keyword>
<gene>
    <name evidence="3" type="ORF">MUN76_12610</name>
</gene>
<dbReference type="EMBL" id="CP095043">
    <property type="protein sequence ID" value="UOQ59877.1"/>
    <property type="molecule type" value="Genomic_DNA"/>
</dbReference>
<evidence type="ECO:0000256" key="2">
    <source>
        <dbReference type="SAM" id="Phobius"/>
    </source>
</evidence>
<organism evidence="3 4">
    <name type="scientific">Leucobacter rhizosphaerae</name>
    <dbReference type="NCBI Taxonomy" id="2932245"/>
    <lineage>
        <taxon>Bacteria</taxon>
        <taxon>Bacillati</taxon>
        <taxon>Actinomycetota</taxon>
        <taxon>Actinomycetes</taxon>
        <taxon>Micrococcales</taxon>
        <taxon>Microbacteriaceae</taxon>
        <taxon>Leucobacter</taxon>
    </lineage>
</organism>
<dbReference type="Pfam" id="PF04203">
    <property type="entry name" value="Sortase"/>
    <property type="match status" value="1"/>
</dbReference>
<dbReference type="InterPro" id="IPR042001">
    <property type="entry name" value="Sortase_F"/>
</dbReference>
<keyword evidence="2" id="KW-1133">Transmembrane helix</keyword>
<name>A0ABY4FUD1_9MICO</name>
<keyword evidence="1" id="KW-0378">Hydrolase</keyword>
<reference evidence="3 4" key="1">
    <citation type="submission" date="2022-04" db="EMBL/GenBank/DDBJ databases">
        <title>Leucobacter sp. isolated from rhizosphere of onion.</title>
        <authorList>
            <person name="Won M."/>
            <person name="Lee C.-M."/>
            <person name="Woen H.-Y."/>
            <person name="Kwon S.-W."/>
        </authorList>
    </citation>
    <scope>NUCLEOTIDE SEQUENCE [LARGE SCALE GENOMIC DNA]</scope>
    <source>
        <strain evidence="3 4">H25R-14</strain>
    </source>
</reference>
<protein>
    <submittedName>
        <fullName evidence="3">Class F sortase</fullName>
    </submittedName>
</protein>
<dbReference type="Proteomes" id="UP000831775">
    <property type="component" value="Chromosome"/>
</dbReference>
<dbReference type="InterPro" id="IPR005754">
    <property type="entry name" value="Sortase"/>
</dbReference>
<dbReference type="RefSeq" id="WP_244685126.1">
    <property type="nucleotide sequence ID" value="NZ_CP095043.1"/>
</dbReference>
<evidence type="ECO:0000313" key="4">
    <source>
        <dbReference type="Proteomes" id="UP000831775"/>
    </source>
</evidence>
<evidence type="ECO:0000313" key="3">
    <source>
        <dbReference type="EMBL" id="UOQ59877.1"/>
    </source>
</evidence>
<dbReference type="Gene3D" id="2.40.260.10">
    <property type="entry name" value="Sortase"/>
    <property type="match status" value="1"/>
</dbReference>
<evidence type="ECO:0000256" key="1">
    <source>
        <dbReference type="ARBA" id="ARBA00022801"/>
    </source>
</evidence>
<sequence>MSRRIRRIAAWVTGAVIVGGLALVGVGVWQVLAPGTATASGPERRVVERVAEQLPAAPAAPPTRLEIPALDFEAPVATMSSEGQSILNPPTASDAYWLSDFGKPGVGTDNTVYVIGHASADQRAVFDPLVDRAAGRSSVLPGDEIIVRTETGAVVYEVVSTERREQSALAEWELLWSNVPGRLVLITCLFDATGSTVSDNVVVFARQQESSAEAVPST</sequence>